<organism evidence="1 2">
    <name type="scientific">Eumeta variegata</name>
    <name type="common">Bagworm moth</name>
    <name type="synonym">Eumeta japonica</name>
    <dbReference type="NCBI Taxonomy" id="151549"/>
    <lineage>
        <taxon>Eukaryota</taxon>
        <taxon>Metazoa</taxon>
        <taxon>Ecdysozoa</taxon>
        <taxon>Arthropoda</taxon>
        <taxon>Hexapoda</taxon>
        <taxon>Insecta</taxon>
        <taxon>Pterygota</taxon>
        <taxon>Neoptera</taxon>
        <taxon>Endopterygota</taxon>
        <taxon>Lepidoptera</taxon>
        <taxon>Glossata</taxon>
        <taxon>Ditrysia</taxon>
        <taxon>Tineoidea</taxon>
        <taxon>Psychidae</taxon>
        <taxon>Oiketicinae</taxon>
        <taxon>Eumeta</taxon>
    </lineage>
</organism>
<dbReference type="OrthoDB" id="7484685at2759"/>
<dbReference type="AlphaFoldDB" id="A0A4C1UQW9"/>
<accession>A0A4C1UQW9</accession>
<proteinExistence type="predicted"/>
<comment type="caution">
    <text evidence="1">The sequence shown here is derived from an EMBL/GenBank/DDBJ whole genome shotgun (WGS) entry which is preliminary data.</text>
</comment>
<dbReference type="EMBL" id="BGZK01000206">
    <property type="protein sequence ID" value="GBP28427.1"/>
    <property type="molecule type" value="Genomic_DNA"/>
</dbReference>
<gene>
    <name evidence="1" type="ORF">EVAR_103000_1</name>
</gene>
<reference evidence="1 2" key="1">
    <citation type="journal article" date="2019" name="Commun. Biol.">
        <title>The bagworm genome reveals a unique fibroin gene that provides high tensile strength.</title>
        <authorList>
            <person name="Kono N."/>
            <person name="Nakamura H."/>
            <person name="Ohtoshi R."/>
            <person name="Tomita M."/>
            <person name="Numata K."/>
            <person name="Arakawa K."/>
        </authorList>
    </citation>
    <scope>NUCLEOTIDE SEQUENCE [LARGE SCALE GENOMIC DNA]</scope>
</reference>
<sequence>MKSTLGLKSKRESIRVEFEVEIKVEIGIEVELDFEDVSRARCRGSEPEYVSTPESRDISRELNGRTRTATLTDDMAAVATRLLFYVNASVPDSPAAKNIYILYYKNARDSVCIPYSYHNKSCQDKASKIASKGCLTRRSRAPDDGAALRDRATFEVELRARAHWQCLLPRQVNAT</sequence>
<keyword evidence="2" id="KW-1185">Reference proteome</keyword>
<evidence type="ECO:0000313" key="1">
    <source>
        <dbReference type="EMBL" id="GBP28427.1"/>
    </source>
</evidence>
<name>A0A4C1UQW9_EUMVA</name>
<dbReference type="Proteomes" id="UP000299102">
    <property type="component" value="Unassembled WGS sequence"/>
</dbReference>
<protein>
    <submittedName>
        <fullName evidence="1">Uncharacterized protein</fullName>
    </submittedName>
</protein>
<evidence type="ECO:0000313" key="2">
    <source>
        <dbReference type="Proteomes" id="UP000299102"/>
    </source>
</evidence>